<name>A0A1H6CGX4_9SPHI</name>
<evidence type="ECO:0000313" key="1">
    <source>
        <dbReference type="EMBL" id="SEG72132.1"/>
    </source>
</evidence>
<proteinExistence type="predicted"/>
<evidence type="ECO:0000313" key="2">
    <source>
        <dbReference type="Proteomes" id="UP000236731"/>
    </source>
</evidence>
<dbReference type="AlphaFoldDB" id="A0A1H6CGX4"/>
<dbReference type="Proteomes" id="UP000236731">
    <property type="component" value="Unassembled WGS sequence"/>
</dbReference>
<sequence length="64" mass="7418">MGNLHRLPFLCINNQYKEFAKGPFKHRCSNAIDLLEISNGENLLINSSLGFTYDMAPYFWVHIN</sequence>
<keyword evidence="2" id="KW-1185">Reference proteome</keyword>
<gene>
    <name evidence="1" type="ORF">SAMN05421877_11576</name>
</gene>
<dbReference type="EMBL" id="FNUT01000015">
    <property type="protein sequence ID" value="SEG72132.1"/>
    <property type="molecule type" value="Genomic_DNA"/>
</dbReference>
<reference evidence="2" key="1">
    <citation type="submission" date="2016-10" db="EMBL/GenBank/DDBJ databases">
        <authorList>
            <person name="Varghese N."/>
            <person name="Submissions S."/>
        </authorList>
    </citation>
    <scope>NUCLEOTIDE SEQUENCE [LARGE SCALE GENOMIC DNA]</scope>
    <source>
        <strain evidence="2">DSM 22361</strain>
    </source>
</reference>
<protein>
    <submittedName>
        <fullName evidence="1">Uncharacterized protein</fullName>
    </submittedName>
</protein>
<accession>A0A1H6CGX4</accession>
<organism evidence="1 2">
    <name type="scientific">Sphingobacterium lactis</name>
    <dbReference type="NCBI Taxonomy" id="797291"/>
    <lineage>
        <taxon>Bacteria</taxon>
        <taxon>Pseudomonadati</taxon>
        <taxon>Bacteroidota</taxon>
        <taxon>Sphingobacteriia</taxon>
        <taxon>Sphingobacteriales</taxon>
        <taxon>Sphingobacteriaceae</taxon>
        <taxon>Sphingobacterium</taxon>
    </lineage>
</organism>